<evidence type="ECO:0008006" key="7">
    <source>
        <dbReference type="Google" id="ProtNLM"/>
    </source>
</evidence>
<dbReference type="PROSITE" id="PS50090">
    <property type="entry name" value="MYB_LIKE"/>
    <property type="match status" value="1"/>
</dbReference>
<evidence type="ECO:0000313" key="6">
    <source>
        <dbReference type="Proteomes" id="UP000800040"/>
    </source>
</evidence>
<feature type="region of interest" description="Disordered" evidence="2">
    <location>
        <begin position="475"/>
        <end position="521"/>
    </location>
</feature>
<dbReference type="AlphaFoldDB" id="A0A6A5KUB1"/>
<organism evidence="5 6">
    <name type="scientific">Decorospora gaudefroyi</name>
    <dbReference type="NCBI Taxonomy" id="184978"/>
    <lineage>
        <taxon>Eukaryota</taxon>
        <taxon>Fungi</taxon>
        <taxon>Dikarya</taxon>
        <taxon>Ascomycota</taxon>
        <taxon>Pezizomycotina</taxon>
        <taxon>Dothideomycetes</taxon>
        <taxon>Pleosporomycetidae</taxon>
        <taxon>Pleosporales</taxon>
        <taxon>Pleosporineae</taxon>
        <taxon>Pleosporaceae</taxon>
        <taxon>Decorospora</taxon>
    </lineage>
</organism>
<dbReference type="PANTHER" id="PTHR46734:SF1">
    <property type="entry name" value="TELOMERIC REPEAT-BINDING FACTOR 1"/>
    <property type="match status" value="1"/>
</dbReference>
<accession>A0A6A5KUB1</accession>
<dbReference type="Gene3D" id="1.10.10.60">
    <property type="entry name" value="Homeodomain-like"/>
    <property type="match status" value="1"/>
</dbReference>
<dbReference type="OrthoDB" id="608866at2759"/>
<evidence type="ECO:0000256" key="2">
    <source>
        <dbReference type="SAM" id="MobiDB-lite"/>
    </source>
</evidence>
<feature type="compositionally biased region" description="Basic and acidic residues" evidence="2">
    <location>
        <begin position="478"/>
        <end position="504"/>
    </location>
</feature>
<dbReference type="SUPFAM" id="SSF46689">
    <property type="entry name" value="Homeodomain-like"/>
    <property type="match status" value="2"/>
</dbReference>
<feature type="domain" description="HTH myb-type" evidence="4">
    <location>
        <begin position="272"/>
        <end position="326"/>
    </location>
</feature>
<keyword evidence="6" id="KW-1185">Reference proteome</keyword>
<dbReference type="Gene3D" id="1.10.246.220">
    <property type="match status" value="1"/>
</dbReference>
<evidence type="ECO:0000256" key="1">
    <source>
        <dbReference type="ARBA" id="ARBA00023242"/>
    </source>
</evidence>
<feature type="region of interest" description="Disordered" evidence="2">
    <location>
        <begin position="331"/>
        <end position="398"/>
    </location>
</feature>
<evidence type="ECO:0000313" key="5">
    <source>
        <dbReference type="EMBL" id="KAF1838506.1"/>
    </source>
</evidence>
<proteinExistence type="predicted"/>
<dbReference type="InterPro" id="IPR009057">
    <property type="entry name" value="Homeodomain-like_sf"/>
</dbReference>
<protein>
    <recommendedName>
        <fullName evidence="7">Myb-like domain-containing protein</fullName>
    </recommendedName>
</protein>
<feature type="region of interest" description="Disordered" evidence="2">
    <location>
        <begin position="140"/>
        <end position="173"/>
    </location>
</feature>
<dbReference type="EMBL" id="ML975251">
    <property type="protein sequence ID" value="KAF1838506.1"/>
    <property type="molecule type" value="Genomic_DNA"/>
</dbReference>
<reference evidence="5" key="1">
    <citation type="submission" date="2020-01" db="EMBL/GenBank/DDBJ databases">
        <authorList>
            <consortium name="DOE Joint Genome Institute"/>
            <person name="Haridas S."/>
            <person name="Albert R."/>
            <person name="Binder M."/>
            <person name="Bloem J."/>
            <person name="Labutti K."/>
            <person name="Salamov A."/>
            <person name="Andreopoulos B."/>
            <person name="Baker S.E."/>
            <person name="Barry K."/>
            <person name="Bills G."/>
            <person name="Bluhm B.H."/>
            <person name="Cannon C."/>
            <person name="Castanera R."/>
            <person name="Culley D.E."/>
            <person name="Daum C."/>
            <person name="Ezra D."/>
            <person name="Gonzalez J.B."/>
            <person name="Henrissat B."/>
            <person name="Kuo A."/>
            <person name="Liang C."/>
            <person name="Lipzen A."/>
            <person name="Lutzoni F."/>
            <person name="Magnuson J."/>
            <person name="Mondo S."/>
            <person name="Nolan M."/>
            <person name="Ohm R."/>
            <person name="Pangilinan J."/>
            <person name="Park H.-J."/>
            <person name="Ramirez L."/>
            <person name="Alfaro M."/>
            <person name="Sun H."/>
            <person name="Tritt A."/>
            <person name="Yoshinaga Y."/>
            <person name="Zwiers L.-H."/>
            <person name="Turgeon B.G."/>
            <person name="Goodwin S.B."/>
            <person name="Spatafora J.W."/>
            <person name="Crous P.W."/>
            <person name="Grigoriev I.V."/>
        </authorList>
    </citation>
    <scope>NUCLEOTIDE SEQUENCE</scope>
    <source>
        <strain evidence="5">P77</strain>
    </source>
</reference>
<evidence type="ECO:0000259" key="3">
    <source>
        <dbReference type="PROSITE" id="PS50090"/>
    </source>
</evidence>
<feature type="compositionally biased region" description="Polar residues" evidence="2">
    <location>
        <begin position="365"/>
        <end position="381"/>
    </location>
</feature>
<dbReference type="InterPro" id="IPR001005">
    <property type="entry name" value="SANT/Myb"/>
</dbReference>
<feature type="domain" description="Myb-like" evidence="3">
    <location>
        <begin position="272"/>
        <end position="324"/>
    </location>
</feature>
<feature type="compositionally biased region" description="Basic residues" evidence="2">
    <location>
        <begin position="269"/>
        <end position="278"/>
    </location>
</feature>
<evidence type="ECO:0000259" key="4">
    <source>
        <dbReference type="PROSITE" id="PS51294"/>
    </source>
</evidence>
<sequence>MESRMAAIPDSTSQEGMSYIADTLSLAVPSAQNPRPAELTSIGQKALMQPNVSPGHSKAEDLRKEAPDRTFATRAMPSAPIAQVLNEEAKVLNTTQPGPSSFTFSGRLVDLLLDSPEHTKQRWDQEQQFVQPDLTGFSPSVIKLPRLPQPPKRTAKRPRIPPLLQGLHQPPPLPPEGRLFPPITGEKNAFAQIHGERGYDTVFEDTRNKDVDEHPFLEGVAIDLTKTVPHGENTPTCQAAAPSASSSGAAVNRESGLATSKDTETQSHFQRKRGKKRNKWSEQETKDLLVGVSKFGIGNWKKILHHSDFAFNNRTAVDLKDRFRVCCPGEGLKLRQPKSTPKSKEKVNKTLSGLPQENTHRDRASNLSSHQKNNSNKTAPASQAAGHERESARNKTLPDLVELGISEPFLRTTRRPRRAFSACDDVNLLKGFEKYGPVWHNIRDDTELEFTTRHPTDLRDRFRIRYPEKYVQAGYKLKAKEGRDLEKRAQQGREGEQERPEHPHSTTAQPPHRAETSPSHNENIAKESQYSTGIPTTATTTAPSFVPLNHNNTSLKPFASTTYLSDPLPTLPFNDDYDDDDNNMLHDVHTRDESPITLSRNILRWADANPSSLYAVNAPAPSTYPSKHNAHPLHDALHASNSSTTAATTVGHPPMEGSRGSNSLLEAEAWSVSEKGASERMQLPVVNYLYR</sequence>
<dbReference type="PANTHER" id="PTHR46734">
    <property type="entry name" value="TELOMERIC REPEAT-BINDING FACTOR 1 TERF1"/>
    <property type="match status" value="1"/>
</dbReference>
<feature type="compositionally biased region" description="Low complexity" evidence="2">
    <location>
        <begin position="239"/>
        <end position="250"/>
    </location>
</feature>
<dbReference type="InterPro" id="IPR052450">
    <property type="entry name" value="TRBD-Containing_Protein"/>
</dbReference>
<dbReference type="CDD" id="cd11660">
    <property type="entry name" value="SANT_TRF"/>
    <property type="match status" value="1"/>
</dbReference>
<name>A0A6A5KUB1_9PLEO</name>
<feature type="region of interest" description="Disordered" evidence="2">
    <location>
        <begin position="227"/>
        <end position="282"/>
    </location>
</feature>
<dbReference type="InterPro" id="IPR017930">
    <property type="entry name" value="Myb_dom"/>
</dbReference>
<dbReference type="SMART" id="SM00717">
    <property type="entry name" value="SANT"/>
    <property type="match status" value="2"/>
</dbReference>
<dbReference type="Pfam" id="PF00249">
    <property type="entry name" value="Myb_DNA-binding"/>
    <property type="match status" value="1"/>
</dbReference>
<keyword evidence="1" id="KW-0539">Nucleus</keyword>
<dbReference type="Proteomes" id="UP000800040">
    <property type="component" value="Unassembled WGS sequence"/>
</dbReference>
<dbReference type="PROSITE" id="PS51294">
    <property type="entry name" value="HTH_MYB"/>
    <property type="match status" value="1"/>
</dbReference>
<gene>
    <name evidence="5" type="ORF">BDW02DRAFT_564866</name>
</gene>